<proteinExistence type="predicted"/>
<evidence type="ECO:0000313" key="1">
    <source>
        <dbReference type="EMBL" id="RVW37025.1"/>
    </source>
</evidence>
<protein>
    <submittedName>
        <fullName evidence="1">Uncharacterized protein</fullName>
    </submittedName>
</protein>
<dbReference type="AlphaFoldDB" id="A0A438DNJ2"/>
<organism evidence="1 2">
    <name type="scientific">Vitis vinifera</name>
    <name type="common">Grape</name>
    <dbReference type="NCBI Taxonomy" id="29760"/>
    <lineage>
        <taxon>Eukaryota</taxon>
        <taxon>Viridiplantae</taxon>
        <taxon>Streptophyta</taxon>
        <taxon>Embryophyta</taxon>
        <taxon>Tracheophyta</taxon>
        <taxon>Spermatophyta</taxon>
        <taxon>Magnoliopsida</taxon>
        <taxon>eudicotyledons</taxon>
        <taxon>Gunneridae</taxon>
        <taxon>Pentapetalae</taxon>
        <taxon>rosids</taxon>
        <taxon>Vitales</taxon>
        <taxon>Vitaceae</taxon>
        <taxon>Viteae</taxon>
        <taxon>Vitis</taxon>
    </lineage>
</organism>
<evidence type="ECO:0000313" key="2">
    <source>
        <dbReference type="Proteomes" id="UP000288805"/>
    </source>
</evidence>
<name>A0A438DNJ2_VITVI</name>
<sequence>MGVECDGGKISKQAAMWKRKYLSKGKGDPKVEEDPKGFLLGEGTLKKKMHLLNWLTVYMDNKNGSLSIRRLNEEFSVGDLLRKNFPLEASDCKEVWGRREGMSLTGHEEDMWWDCIRQLEAGMGIVFSYVVFYSHHQRRISGRSVRVFWGGGLFETLDSQDRSMTRS</sequence>
<comment type="caution">
    <text evidence="1">The sequence shown here is derived from an EMBL/GenBank/DDBJ whole genome shotgun (WGS) entry which is preliminary data.</text>
</comment>
<gene>
    <name evidence="1" type="ORF">CK203_102380</name>
</gene>
<dbReference type="Proteomes" id="UP000288805">
    <property type="component" value="Unassembled WGS sequence"/>
</dbReference>
<reference evidence="1 2" key="1">
    <citation type="journal article" date="2018" name="PLoS Genet.">
        <title>Population sequencing reveals clonal diversity and ancestral inbreeding in the grapevine cultivar Chardonnay.</title>
        <authorList>
            <person name="Roach M.J."/>
            <person name="Johnson D.L."/>
            <person name="Bohlmann J."/>
            <person name="van Vuuren H.J."/>
            <person name="Jones S.J."/>
            <person name="Pretorius I.S."/>
            <person name="Schmidt S.A."/>
            <person name="Borneman A.R."/>
        </authorList>
    </citation>
    <scope>NUCLEOTIDE SEQUENCE [LARGE SCALE GENOMIC DNA]</scope>
    <source>
        <strain evidence="2">cv. Chardonnay</strain>
        <tissue evidence="1">Leaf</tissue>
    </source>
</reference>
<dbReference type="EMBL" id="QGNW01001550">
    <property type="protein sequence ID" value="RVW37025.1"/>
    <property type="molecule type" value="Genomic_DNA"/>
</dbReference>
<accession>A0A438DNJ2</accession>